<feature type="compositionally biased region" description="Low complexity" evidence="1">
    <location>
        <begin position="542"/>
        <end position="551"/>
    </location>
</feature>
<feature type="region of interest" description="Disordered" evidence="1">
    <location>
        <begin position="280"/>
        <end position="309"/>
    </location>
</feature>
<proteinExistence type="predicted"/>
<keyword evidence="3" id="KW-1185">Reference proteome</keyword>
<dbReference type="PANTHER" id="PTHR31659:SF9">
    <property type="entry name" value="PROTEIN: UPF0503-LIKE PROTEIN, PUTATIVE (DUF740)-RELATED"/>
    <property type="match status" value="1"/>
</dbReference>
<accession>A0A2I0AAB4</accession>
<dbReference type="Proteomes" id="UP000236161">
    <property type="component" value="Unassembled WGS sequence"/>
</dbReference>
<organism evidence="2 3">
    <name type="scientific">Apostasia shenzhenica</name>
    <dbReference type="NCBI Taxonomy" id="1088818"/>
    <lineage>
        <taxon>Eukaryota</taxon>
        <taxon>Viridiplantae</taxon>
        <taxon>Streptophyta</taxon>
        <taxon>Embryophyta</taxon>
        <taxon>Tracheophyta</taxon>
        <taxon>Spermatophyta</taxon>
        <taxon>Magnoliopsida</taxon>
        <taxon>Liliopsida</taxon>
        <taxon>Asparagales</taxon>
        <taxon>Orchidaceae</taxon>
        <taxon>Apostasioideae</taxon>
        <taxon>Apostasia</taxon>
    </lineage>
</organism>
<dbReference type="STRING" id="1088818.A0A2I0AAB4"/>
<protein>
    <submittedName>
        <fullName evidence="2">UPF0503 protein</fullName>
    </submittedName>
</protein>
<dbReference type="AlphaFoldDB" id="A0A2I0AAB4"/>
<feature type="compositionally biased region" description="Basic and acidic residues" evidence="1">
    <location>
        <begin position="285"/>
        <end position="309"/>
    </location>
</feature>
<evidence type="ECO:0000313" key="2">
    <source>
        <dbReference type="EMBL" id="PKA52493.1"/>
    </source>
</evidence>
<name>A0A2I0AAB4_9ASPA</name>
<gene>
    <name evidence="2" type="ORF">AXF42_Ash019119</name>
</gene>
<feature type="compositionally biased region" description="Basic and acidic residues" evidence="1">
    <location>
        <begin position="472"/>
        <end position="485"/>
    </location>
</feature>
<dbReference type="OrthoDB" id="758624at2759"/>
<dbReference type="InterPro" id="IPR008004">
    <property type="entry name" value="OCTOPUS-like"/>
</dbReference>
<dbReference type="Pfam" id="PF05340">
    <property type="entry name" value="DUF740"/>
    <property type="match status" value="1"/>
</dbReference>
<evidence type="ECO:0000313" key="3">
    <source>
        <dbReference type="Proteomes" id="UP000236161"/>
    </source>
</evidence>
<feature type="region of interest" description="Disordered" evidence="1">
    <location>
        <begin position="394"/>
        <end position="450"/>
    </location>
</feature>
<feature type="compositionally biased region" description="Polar residues" evidence="1">
    <location>
        <begin position="552"/>
        <end position="567"/>
    </location>
</feature>
<feature type="region of interest" description="Disordered" evidence="1">
    <location>
        <begin position="542"/>
        <end position="576"/>
    </location>
</feature>
<sequence>MEVDSQGQGPPPLPFNSHRCIAACELHPGEKVTGFCASCLRERLAGLDIVNTRRRSTSSSLRFIFFRSTEGGGGGGPPSSFAHQHKVITSTNHKMTTTTSSSSSVRPELRRCQSFSANRGGPRAAAAVEPQRKSCDVRIRSTLWSLFYQDDRDVANVDTDGDQLLLSSSSAAAAVAAAAEIEAERNILGFPVSRVAGESGEIIVTGESVFVGASSEMLVENEKEDESADVRPMKDHIDLHSNAKKAPPRDIKEVAGSFWFAATLFSKKIQKWRRRLKANQPTGCADEKASSDLRPEEEKNPKSSRGCCRDTHSDISSDAFGCRSCDIAPRFSLDAGRISLDDPRCSWDERRASWDGYLMGGARYIPSRFAAKLTVVENAVAVQRSDGLIPVVEDSAIPGGSVQTRDYYADSSGRRRRSLDRSSSSRRYSVDLGDTKPVSNFKQSPAGGTELFHFTKQEKDSRDMSTSTREHCSESFDSAFRDPPTKVRPPKKTHRWSKGWSIWGFIHRRSGGRSNVMERSFSEAWPELRANVLDGKMFRSSSSVSSRMSCSGNAGFTSMRRSSSEEPSGQKKKYKDFALDKNRSARYSPSHVDNGLLRFYLTPMRGSRRNGGFVRNKFSSPHSFASSIMRLY</sequence>
<dbReference type="PANTHER" id="PTHR31659">
    <property type="entry name" value="PROTEIN: UPF0503-LIKE PROTEIN, PUTATIVE (DUF740)-RELATED"/>
    <property type="match status" value="1"/>
</dbReference>
<dbReference type="EMBL" id="KZ452002">
    <property type="protein sequence ID" value="PKA52493.1"/>
    <property type="molecule type" value="Genomic_DNA"/>
</dbReference>
<evidence type="ECO:0000256" key="1">
    <source>
        <dbReference type="SAM" id="MobiDB-lite"/>
    </source>
</evidence>
<feature type="region of interest" description="Disordered" evidence="1">
    <location>
        <begin position="472"/>
        <end position="493"/>
    </location>
</feature>
<reference evidence="2 3" key="1">
    <citation type="journal article" date="2017" name="Nature">
        <title>The Apostasia genome and the evolution of orchids.</title>
        <authorList>
            <person name="Zhang G.Q."/>
            <person name="Liu K.W."/>
            <person name="Li Z."/>
            <person name="Lohaus R."/>
            <person name="Hsiao Y.Y."/>
            <person name="Niu S.C."/>
            <person name="Wang J.Y."/>
            <person name="Lin Y.C."/>
            <person name="Xu Q."/>
            <person name="Chen L.J."/>
            <person name="Yoshida K."/>
            <person name="Fujiwara S."/>
            <person name="Wang Z.W."/>
            <person name="Zhang Y.Q."/>
            <person name="Mitsuda N."/>
            <person name="Wang M."/>
            <person name="Liu G.H."/>
            <person name="Pecoraro L."/>
            <person name="Huang H.X."/>
            <person name="Xiao X.J."/>
            <person name="Lin M."/>
            <person name="Wu X.Y."/>
            <person name="Wu W.L."/>
            <person name="Chen Y.Y."/>
            <person name="Chang S.B."/>
            <person name="Sakamoto S."/>
            <person name="Ohme-Takagi M."/>
            <person name="Yagi M."/>
            <person name="Zeng S.J."/>
            <person name="Shen C.Y."/>
            <person name="Yeh C.M."/>
            <person name="Luo Y.B."/>
            <person name="Tsai W.C."/>
            <person name="Van de Peer Y."/>
            <person name="Liu Z.J."/>
        </authorList>
    </citation>
    <scope>NUCLEOTIDE SEQUENCE [LARGE SCALE GENOMIC DNA]</scope>
    <source>
        <strain evidence="3">cv. Shenzhen</strain>
        <tissue evidence="2">Stem</tissue>
    </source>
</reference>